<evidence type="ECO:0000256" key="7">
    <source>
        <dbReference type="ARBA" id="ARBA00022824"/>
    </source>
</evidence>
<dbReference type="Ensembl" id="ENSELUT00000080308.2">
    <property type="protein sequence ID" value="ENSELUP00000058322.2"/>
    <property type="gene ID" value="ENSELUG00000020718.3"/>
</dbReference>
<dbReference type="GO" id="GO:0003677">
    <property type="term" value="F:DNA binding"/>
    <property type="evidence" value="ECO:0007669"/>
    <property type="project" value="TreeGrafter"/>
</dbReference>
<reference evidence="15" key="4">
    <citation type="submission" date="2025-09" db="UniProtKB">
        <authorList>
            <consortium name="Ensembl"/>
        </authorList>
    </citation>
    <scope>IDENTIFICATION</scope>
</reference>
<keyword evidence="13" id="KW-1133">Transmembrane helix</keyword>
<evidence type="ECO:0000313" key="15">
    <source>
        <dbReference type="Ensembl" id="ENSELUP00000058322.2"/>
    </source>
</evidence>
<keyword evidence="13" id="KW-0472">Membrane</keyword>
<accession>A0A6Q2XYL2</accession>
<evidence type="ECO:0000256" key="12">
    <source>
        <dbReference type="ARBA" id="ARBA00043073"/>
    </source>
</evidence>
<dbReference type="PROSITE" id="PS00919">
    <property type="entry name" value="DNASE_I_1"/>
    <property type="match status" value="1"/>
</dbReference>
<evidence type="ECO:0000256" key="13">
    <source>
        <dbReference type="SAM" id="Phobius"/>
    </source>
</evidence>
<dbReference type="InterPro" id="IPR016202">
    <property type="entry name" value="DNase_I"/>
</dbReference>
<dbReference type="PANTHER" id="PTHR11371:SF28">
    <property type="entry name" value="DEOXYRIBONUCLEASE-1-LIKE 1"/>
    <property type="match status" value="1"/>
</dbReference>
<evidence type="ECO:0000313" key="16">
    <source>
        <dbReference type="Proteomes" id="UP000265140"/>
    </source>
</evidence>
<evidence type="ECO:0000256" key="8">
    <source>
        <dbReference type="ARBA" id="ARBA00023157"/>
    </source>
</evidence>
<keyword evidence="3" id="KW-0540">Nuclease</keyword>
<feature type="transmembrane region" description="Helical" evidence="13">
    <location>
        <begin position="96"/>
        <end position="116"/>
    </location>
</feature>
<reference evidence="16" key="1">
    <citation type="journal article" date="2014" name="PLoS ONE">
        <title>The genome and linkage map of the northern pike (Esox lucius): conserved synteny revealed between the salmonid sister group and the Neoteleostei.</title>
        <authorList>
            <person name="Rondeau E.B."/>
            <person name="Minkley D.R."/>
            <person name="Leong J.S."/>
            <person name="Messmer A.M."/>
            <person name="Jantzen J.R."/>
            <person name="von Schalburg K.R."/>
            <person name="Lemon C."/>
            <person name="Bird N.H."/>
            <person name="Koop B.F."/>
        </authorList>
    </citation>
    <scope>NUCLEOTIDE SEQUENCE</scope>
</reference>
<evidence type="ECO:0000256" key="1">
    <source>
        <dbReference type="ARBA" id="ARBA00004240"/>
    </source>
</evidence>
<keyword evidence="16" id="KW-1185">Reference proteome</keyword>
<feature type="transmembrane region" description="Helical" evidence="13">
    <location>
        <begin position="43"/>
        <end position="62"/>
    </location>
</feature>
<sequence>MWPVNGWEGHQATRNSTCLFTGETQRYHHLHHPEWPCTRSNKLLCIFIHMVCVVLCVCAALGQTSYVYLFIWCVCVCVWFCVCVCAGLGQTSYVYLFIWCVCVCVWFCVCVCAGLGQTSYVYLFIWCVCGSVCVCMCVYGSVCVVLCVCVCVCVCRTSSVILADQYQYPDTLPGDMDAFSREPFIVHLYAPRTAIKEFVLVPQHTTPTNATKEIDALYDVFLDVKRKWKTEKVMFLGDFNADCGYLAKKNRQKVRLYSNQAFLWLIGDKDDTTVRDSTHCAYDRIVVHEESFARALVPQSAKPFNFASEYGLTEEQALLVSDHYPVEVELRAGSAQIGSHYPHLIILIVTAFFTST</sequence>
<reference evidence="15" key="3">
    <citation type="submission" date="2025-08" db="UniProtKB">
        <authorList>
            <consortium name="Ensembl"/>
        </authorList>
    </citation>
    <scope>IDENTIFICATION</scope>
</reference>
<evidence type="ECO:0000259" key="14">
    <source>
        <dbReference type="Pfam" id="PF03372"/>
    </source>
</evidence>
<keyword evidence="8" id="KW-1015">Disulfide bond</keyword>
<keyword evidence="9" id="KW-0325">Glycoprotein</keyword>
<feature type="domain" description="Endonuclease/exonuclease/phosphatase" evidence="14">
    <location>
        <begin position="173"/>
        <end position="323"/>
    </location>
</feature>
<comment type="subcellular location">
    <subcellularLocation>
        <location evidence="1">Endoplasmic reticulum</location>
    </subcellularLocation>
</comment>
<keyword evidence="5" id="KW-0255">Endonuclease</keyword>
<keyword evidence="4" id="KW-0732">Signal</keyword>
<evidence type="ECO:0000256" key="11">
    <source>
        <dbReference type="ARBA" id="ARBA00042003"/>
    </source>
</evidence>
<organism evidence="15 16">
    <name type="scientific">Esox lucius</name>
    <name type="common">Northern pike</name>
    <dbReference type="NCBI Taxonomy" id="8010"/>
    <lineage>
        <taxon>Eukaryota</taxon>
        <taxon>Metazoa</taxon>
        <taxon>Chordata</taxon>
        <taxon>Craniata</taxon>
        <taxon>Vertebrata</taxon>
        <taxon>Euteleostomi</taxon>
        <taxon>Actinopterygii</taxon>
        <taxon>Neopterygii</taxon>
        <taxon>Teleostei</taxon>
        <taxon>Protacanthopterygii</taxon>
        <taxon>Esociformes</taxon>
        <taxon>Esocidae</taxon>
        <taxon>Esox</taxon>
    </lineage>
</organism>
<dbReference type="InterPro" id="IPR036691">
    <property type="entry name" value="Endo/exonu/phosph_ase_sf"/>
</dbReference>
<feature type="transmembrane region" description="Helical" evidence="13">
    <location>
        <begin position="68"/>
        <end position="89"/>
    </location>
</feature>
<evidence type="ECO:0000256" key="6">
    <source>
        <dbReference type="ARBA" id="ARBA00022801"/>
    </source>
</evidence>
<dbReference type="Gene3D" id="3.60.10.10">
    <property type="entry name" value="Endonuclease/exonuclease/phosphatase"/>
    <property type="match status" value="1"/>
</dbReference>
<comment type="similarity">
    <text evidence="2">Belongs to the DNase I family.</text>
</comment>
<dbReference type="AlphaFoldDB" id="A0A6Q2XYL2"/>
<dbReference type="GeneTree" id="ENSGT00950000182846"/>
<dbReference type="SUPFAM" id="SSF56219">
    <property type="entry name" value="DNase I-like"/>
    <property type="match status" value="1"/>
</dbReference>
<evidence type="ECO:0000256" key="10">
    <source>
        <dbReference type="ARBA" id="ARBA00041152"/>
    </source>
</evidence>
<dbReference type="GO" id="GO:0006308">
    <property type="term" value="P:DNA catabolic process"/>
    <property type="evidence" value="ECO:0007669"/>
    <property type="project" value="InterPro"/>
</dbReference>
<dbReference type="InterPro" id="IPR018057">
    <property type="entry name" value="Deoxyribonuclease-1_AS"/>
</dbReference>
<name>A0A6Q2XYL2_ESOLU</name>
<keyword evidence="7" id="KW-0256">Endoplasmic reticulum</keyword>
<reference evidence="15" key="2">
    <citation type="submission" date="2020-02" db="EMBL/GenBank/DDBJ databases">
        <title>Esox lucius (northern pike) genome, fEsoLuc1, primary haplotype.</title>
        <authorList>
            <person name="Myers G."/>
            <person name="Karagic N."/>
            <person name="Meyer A."/>
            <person name="Pippel M."/>
            <person name="Reichard M."/>
            <person name="Winkler S."/>
            <person name="Tracey A."/>
            <person name="Sims Y."/>
            <person name="Howe K."/>
            <person name="Rhie A."/>
            <person name="Formenti G."/>
            <person name="Durbin R."/>
            <person name="Fedrigo O."/>
            <person name="Jarvis E.D."/>
        </authorList>
    </citation>
    <scope>NUCLEOTIDE SEQUENCE [LARGE SCALE GENOMIC DNA]</scope>
</reference>
<evidence type="ECO:0000256" key="4">
    <source>
        <dbReference type="ARBA" id="ARBA00022729"/>
    </source>
</evidence>
<keyword evidence="6" id="KW-0378">Hydrolase</keyword>
<keyword evidence="13" id="KW-0812">Transmembrane</keyword>
<dbReference type="InterPro" id="IPR005135">
    <property type="entry name" value="Endo/exonuclease/phosphatase"/>
</dbReference>
<dbReference type="Proteomes" id="UP000265140">
    <property type="component" value="Chromosome 12"/>
</dbReference>
<evidence type="ECO:0000256" key="3">
    <source>
        <dbReference type="ARBA" id="ARBA00022722"/>
    </source>
</evidence>
<dbReference type="SMART" id="SM00476">
    <property type="entry name" value="DNaseIc"/>
    <property type="match status" value="1"/>
</dbReference>
<dbReference type="PRINTS" id="PR00130">
    <property type="entry name" value="DNASEI"/>
</dbReference>
<evidence type="ECO:0000256" key="5">
    <source>
        <dbReference type="ARBA" id="ARBA00022759"/>
    </source>
</evidence>
<evidence type="ECO:0000256" key="9">
    <source>
        <dbReference type="ARBA" id="ARBA00023180"/>
    </source>
</evidence>
<dbReference type="Bgee" id="ENSELUG00000020718">
    <property type="expression patterns" value="Expressed in spleen and 14 other cell types or tissues"/>
</dbReference>
<dbReference type="Pfam" id="PF03372">
    <property type="entry name" value="Exo_endo_phos"/>
    <property type="match status" value="1"/>
</dbReference>
<dbReference type="PANTHER" id="PTHR11371">
    <property type="entry name" value="DEOXYRIBONUCLEASE"/>
    <property type="match status" value="1"/>
</dbReference>
<proteinExistence type="inferred from homology"/>
<dbReference type="GO" id="GO:0004530">
    <property type="term" value="F:deoxyribonuclease I activity"/>
    <property type="evidence" value="ECO:0007669"/>
    <property type="project" value="TreeGrafter"/>
</dbReference>
<dbReference type="InParanoid" id="A0A6Q2XYL2"/>
<evidence type="ECO:0000256" key="2">
    <source>
        <dbReference type="ARBA" id="ARBA00007359"/>
    </source>
</evidence>
<dbReference type="GO" id="GO:0005634">
    <property type="term" value="C:nucleus"/>
    <property type="evidence" value="ECO:0007669"/>
    <property type="project" value="TreeGrafter"/>
</dbReference>
<feature type="transmembrane region" description="Helical" evidence="13">
    <location>
        <begin position="122"/>
        <end position="155"/>
    </location>
</feature>
<dbReference type="GO" id="GO:0005783">
    <property type="term" value="C:endoplasmic reticulum"/>
    <property type="evidence" value="ECO:0007669"/>
    <property type="project" value="UniProtKB-SubCell"/>
</dbReference>
<protein>
    <recommendedName>
        <fullName evidence="10">Deoxyribonuclease-1-like 1</fullName>
    </recommendedName>
    <alternativeName>
        <fullName evidence="12">DNase X</fullName>
    </alternativeName>
    <alternativeName>
        <fullName evidence="11">Deoxyribonuclease I-like 1</fullName>
    </alternativeName>
</protein>